<dbReference type="AlphaFoldDB" id="A0A6S6S6Y6"/>
<feature type="compositionally biased region" description="Basic and acidic residues" evidence="1">
    <location>
        <begin position="1"/>
        <end position="13"/>
    </location>
</feature>
<evidence type="ECO:0000256" key="1">
    <source>
        <dbReference type="SAM" id="MobiDB-lite"/>
    </source>
</evidence>
<gene>
    <name evidence="2" type="ORF">HELGO_WM30073</name>
</gene>
<evidence type="ECO:0000313" key="2">
    <source>
        <dbReference type="EMBL" id="CAA6800146.1"/>
    </source>
</evidence>
<accession>A0A6S6S6Y6</accession>
<organism evidence="2">
    <name type="scientific">uncultured Aureispira sp</name>
    <dbReference type="NCBI Taxonomy" id="1331704"/>
    <lineage>
        <taxon>Bacteria</taxon>
        <taxon>Pseudomonadati</taxon>
        <taxon>Bacteroidota</taxon>
        <taxon>Saprospiria</taxon>
        <taxon>Saprospirales</taxon>
        <taxon>Saprospiraceae</taxon>
        <taxon>Aureispira</taxon>
        <taxon>environmental samples</taxon>
    </lineage>
</organism>
<proteinExistence type="predicted"/>
<dbReference type="EMBL" id="CACVAQ010000051">
    <property type="protein sequence ID" value="CAA6800146.1"/>
    <property type="molecule type" value="Genomic_DNA"/>
</dbReference>
<protein>
    <submittedName>
        <fullName evidence="2">Uncharacterized protein</fullName>
    </submittedName>
</protein>
<sequence length="63" mass="6965">MKDSLTKSKEDGKQSISNDSVNEQPITAGLEDNSPEAISMRDFQSKVDGGEEMQELGNYQDKI</sequence>
<feature type="non-terminal residue" evidence="2">
    <location>
        <position position="63"/>
    </location>
</feature>
<feature type="compositionally biased region" description="Polar residues" evidence="1">
    <location>
        <begin position="14"/>
        <end position="25"/>
    </location>
</feature>
<feature type="region of interest" description="Disordered" evidence="1">
    <location>
        <begin position="1"/>
        <end position="38"/>
    </location>
</feature>
<name>A0A6S6S6Y6_9BACT</name>
<reference evidence="2" key="1">
    <citation type="submission" date="2020-01" db="EMBL/GenBank/DDBJ databases">
        <authorList>
            <person name="Meier V. D."/>
            <person name="Meier V D."/>
        </authorList>
    </citation>
    <scope>NUCLEOTIDE SEQUENCE</scope>
    <source>
        <strain evidence="2">HLG_WM_MAG_10</strain>
    </source>
</reference>